<dbReference type="InterPro" id="IPR029044">
    <property type="entry name" value="Nucleotide-diphossugar_trans"/>
</dbReference>
<evidence type="ECO:0000256" key="3">
    <source>
        <dbReference type="ARBA" id="ARBA00022679"/>
    </source>
</evidence>
<proteinExistence type="inferred from homology"/>
<dbReference type="Proteomes" id="UP000268192">
    <property type="component" value="Chromosome"/>
</dbReference>
<evidence type="ECO:0000313" key="5">
    <source>
        <dbReference type="EMBL" id="AZN70915.1"/>
    </source>
</evidence>
<dbReference type="Pfam" id="PF00535">
    <property type="entry name" value="Glycos_transf_2"/>
    <property type="match status" value="1"/>
</dbReference>
<evidence type="ECO:0000259" key="4">
    <source>
        <dbReference type="Pfam" id="PF00535"/>
    </source>
</evidence>
<keyword evidence="3 5" id="KW-0808">Transferase</keyword>
<dbReference type="KEGG" id="abaw:D5400_06180"/>
<protein>
    <submittedName>
        <fullName evidence="5">Glycosyltransferase</fullName>
    </submittedName>
</protein>
<dbReference type="SUPFAM" id="SSF53448">
    <property type="entry name" value="Nucleotide-diphospho-sugar transferases"/>
    <property type="match status" value="1"/>
</dbReference>
<comment type="similarity">
    <text evidence="1">Belongs to the glycosyltransferase 2 family.</text>
</comment>
<evidence type="ECO:0000256" key="2">
    <source>
        <dbReference type="ARBA" id="ARBA00022676"/>
    </source>
</evidence>
<dbReference type="OrthoDB" id="9771846at2"/>
<reference evidence="5 6" key="1">
    <citation type="submission" date="2018-09" db="EMBL/GenBank/DDBJ databases">
        <title>Marinorhizobium profundi gen. nov., sp. nov., isolated from a deep-sea sediment sample from the New Britain Trench and proposal of Marinorhizobiaceae fam. nov. in the order Rhizobiales of the class Alphaproteobacteria.</title>
        <authorList>
            <person name="Cao J."/>
        </authorList>
    </citation>
    <scope>NUCLEOTIDE SEQUENCE [LARGE SCALE GENOMIC DNA]</scope>
    <source>
        <strain evidence="5 6">WS11</strain>
    </source>
</reference>
<dbReference type="EMBL" id="CP032509">
    <property type="protein sequence ID" value="AZN70915.1"/>
    <property type="molecule type" value="Genomic_DNA"/>
</dbReference>
<dbReference type="InterPro" id="IPR001173">
    <property type="entry name" value="Glyco_trans_2-like"/>
</dbReference>
<dbReference type="Pfam" id="PF05045">
    <property type="entry name" value="RgpF"/>
    <property type="match status" value="1"/>
</dbReference>
<keyword evidence="2" id="KW-0328">Glycosyltransferase</keyword>
<keyword evidence="6" id="KW-1185">Reference proteome</keyword>
<gene>
    <name evidence="5" type="ORF">D5400_06180</name>
</gene>
<dbReference type="GO" id="GO:0016757">
    <property type="term" value="F:glycosyltransferase activity"/>
    <property type="evidence" value="ECO:0007669"/>
    <property type="project" value="UniProtKB-KW"/>
</dbReference>
<name>A0A3S9B1U6_9HYPH</name>
<sequence length="1325" mass="147628">MKGNLISPPKLIRKTEAIIMVHVTSGLANLEGGSKWRGHFDGMSQDGKLHGWLFCRDNPHETLTLDLFVHGFHIASTTSDKPRGDIDKLLGVTSPANTGFKFDMRTFHPRGALDLLRHFDGELPQLDLGLDVSICIGGTAHRVPNGGRNTGILFDLAAALGPLMHAAAVCLRSEIEVNGSEVPLGSVDQAILLRSSPFFSENWYETTYGEVALTGLSPLEHYLRIGNELERNPGPWFDTAGYLKAAPDASQSPLLPLLHYEIHGHPTWWPGAARLGGRNAEAPTGNKDYAVLIHLYHLDTVPDLQRFVANFPEDVDIIISVPEGSPDHDPVRIAEMFPRARDIFQVPNRGQDVAAFLETVRRVKPRNYRFFCKVHSKKGNKYPDTWRRVMFDALAATPQRVQDVVELFRSNSRILMAGPREFWLNGQDFELGSADRLVQLLDRIGLGKGSLGRDWAFFAGTCFWIDAQLAGVIADTIHQASFNEETVTRNGQMAHAVERVFSLITSILGGTFALLDGSDWNLEPALLSHPSEDSLRMKPGEDVGRLLVSYLKSLSAPRAVNASKGIATISQAANTHSLFPDADTALHGAIDIIINCWMGNLEPLHEGLANLQHELGMQGLTSACVVAGGPPVEYLHTRSCPNVLLERAMLHLPSHIPVDAPAPECDGLPDKMLQLLVRSEAIFLKTDYPEGDQLEACFSRIQRVYAFWRDALVRHRVKMFLIWGNTAPKSRLFIYLCEELGIEYQIIERGHFPGTFSIDPIGQFGTASRARLIEHVSAQSSDEQHTESRFAQIKEWYGSQQANAAYAAFQKKETSDLAIIRRARDQRRPVILVIGGNDAGAGVTGPTPDPLRVNWFNNSDDAFSNIRRIVSSKFPDALLVLRPHPSQTAQSAEFVLIARESSLDELIENADICITISTTASSICLLKEKPLLTLGLSELNGKDVGEHIVDEAHFLAALRQYIWSDYKDPYPKNINRHQIASLFDNHLIGIDKTVPTRHHVDQLASLLSGRIQRMKTGFLSDQLKGDRDLSKEIFDDVSSRGRAAIPIDPRRLTRDVRPRISVVLPIYGDYEGTQLCFEQLLKHQPENSYRVITVWDRGPDLRLKDLCLYYEKNFGFTYLENRENVGFSGTVNSGMLYASDDDIILLNSDTVPCTDWAVRLQDAAYCHPKVAAVVPLSNNATIYSIPFPDGSELSNEPLHWVVARDNKVKSRAPFFVEMPVAHGFCTYIRRNALNCVGLYDELSFGIGQGEDNDFSMRLRAAGYFVGAATNVFIGHAGSTSFGTDVMKWKLAGRSVMNTRYPHYMQEVVHLFQNDPLREFRQLDVI</sequence>
<feature type="domain" description="Glycosyltransferase 2-like" evidence="4">
    <location>
        <begin position="1061"/>
        <end position="1236"/>
    </location>
</feature>
<dbReference type="InterPro" id="IPR007739">
    <property type="entry name" value="RgpF"/>
</dbReference>
<dbReference type="Gene3D" id="3.90.550.10">
    <property type="entry name" value="Spore Coat Polysaccharide Biosynthesis Protein SpsA, Chain A"/>
    <property type="match status" value="1"/>
</dbReference>
<accession>A0A3S9B1U6</accession>
<evidence type="ECO:0000313" key="6">
    <source>
        <dbReference type="Proteomes" id="UP000268192"/>
    </source>
</evidence>
<dbReference type="PANTHER" id="PTHR43179:SF12">
    <property type="entry name" value="GALACTOFURANOSYLTRANSFERASE GLFT2"/>
    <property type="match status" value="1"/>
</dbReference>
<dbReference type="PANTHER" id="PTHR43179">
    <property type="entry name" value="RHAMNOSYLTRANSFERASE WBBL"/>
    <property type="match status" value="1"/>
</dbReference>
<dbReference type="RefSeq" id="WP_126008658.1">
    <property type="nucleotide sequence ID" value="NZ_CP032509.1"/>
</dbReference>
<evidence type="ECO:0000256" key="1">
    <source>
        <dbReference type="ARBA" id="ARBA00006739"/>
    </source>
</evidence>
<organism evidence="5 6">
    <name type="scientific">Georhizobium profundi</name>
    <dbReference type="NCBI Taxonomy" id="2341112"/>
    <lineage>
        <taxon>Bacteria</taxon>
        <taxon>Pseudomonadati</taxon>
        <taxon>Pseudomonadota</taxon>
        <taxon>Alphaproteobacteria</taxon>
        <taxon>Hyphomicrobiales</taxon>
        <taxon>Rhizobiaceae</taxon>
        <taxon>Georhizobium</taxon>
    </lineage>
</organism>